<keyword evidence="3" id="KW-1185">Reference proteome</keyword>
<comment type="caution">
    <text evidence="2">The sequence shown here is derived from an EMBL/GenBank/DDBJ whole genome shotgun (WGS) entry which is preliminary data.</text>
</comment>
<gene>
    <name evidence="2" type="ORF">JVT61DRAFT_8011</name>
</gene>
<dbReference type="EMBL" id="JAGFBS010000029">
    <property type="protein sequence ID" value="KAG6372215.1"/>
    <property type="molecule type" value="Genomic_DNA"/>
</dbReference>
<evidence type="ECO:0000313" key="3">
    <source>
        <dbReference type="Proteomes" id="UP000683000"/>
    </source>
</evidence>
<feature type="region of interest" description="Disordered" evidence="1">
    <location>
        <begin position="50"/>
        <end position="85"/>
    </location>
</feature>
<reference evidence="2" key="1">
    <citation type="submission" date="2021-03" db="EMBL/GenBank/DDBJ databases">
        <title>Evolutionary innovations through gain and loss of genes in the ectomycorrhizal Boletales.</title>
        <authorList>
            <person name="Wu G."/>
            <person name="Miyauchi S."/>
            <person name="Morin E."/>
            <person name="Yang Z.-L."/>
            <person name="Xu J."/>
            <person name="Martin F.M."/>
        </authorList>
    </citation>
    <scope>NUCLEOTIDE SEQUENCE</scope>
    <source>
        <strain evidence="2">BR01</strain>
    </source>
</reference>
<organism evidence="2 3">
    <name type="scientific">Boletus reticuloceps</name>
    <dbReference type="NCBI Taxonomy" id="495285"/>
    <lineage>
        <taxon>Eukaryota</taxon>
        <taxon>Fungi</taxon>
        <taxon>Dikarya</taxon>
        <taxon>Basidiomycota</taxon>
        <taxon>Agaricomycotina</taxon>
        <taxon>Agaricomycetes</taxon>
        <taxon>Agaricomycetidae</taxon>
        <taxon>Boletales</taxon>
        <taxon>Boletineae</taxon>
        <taxon>Boletaceae</taxon>
        <taxon>Boletoideae</taxon>
        <taxon>Boletus</taxon>
    </lineage>
</organism>
<sequence>MDVVLVVAELRLAQTDALMVLLSSLDLSKSDNEALIDMLSRRVQTQSVSPPVPAALATTSTTKASTSAEGGITPTSTPTKCHADSTDNAATPAIIQVNHAAIADPPVISVISKRNATYLAALVALMKGCSLSQSKGIYYNIPLERSPPFLLHHTRSSHRDIAGPEVDKVSGAVYAACSTLEAGERKVRQAIERGVAMQISL</sequence>
<protein>
    <submittedName>
        <fullName evidence="2">Uncharacterized protein</fullName>
    </submittedName>
</protein>
<dbReference type="AlphaFoldDB" id="A0A8I3A7B9"/>
<evidence type="ECO:0000313" key="2">
    <source>
        <dbReference type="EMBL" id="KAG6372215.1"/>
    </source>
</evidence>
<feature type="compositionally biased region" description="Low complexity" evidence="1">
    <location>
        <begin position="54"/>
        <end position="68"/>
    </location>
</feature>
<evidence type="ECO:0000256" key="1">
    <source>
        <dbReference type="SAM" id="MobiDB-lite"/>
    </source>
</evidence>
<proteinExistence type="predicted"/>
<accession>A0A8I3A7B9</accession>
<dbReference type="Proteomes" id="UP000683000">
    <property type="component" value="Unassembled WGS sequence"/>
</dbReference>
<name>A0A8I3A7B9_9AGAM</name>
<dbReference type="OrthoDB" id="2688889at2759"/>